<feature type="transmembrane region" description="Helical" evidence="7">
    <location>
        <begin position="603"/>
        <end position="624"/>
    </location>
</feature>
<dbReference type="GO" id="GO:0022857">
    <property type="term" value="F:transmembrane transporter activity"/>
    <property type="evidence" value="ECO:0007669"/>
    <property type="project" value="UniProtKB-UniRule"/>
</dbReference>
<evidence type="ECO:0000313" key="9">
    <source>
        <dbReference type="Proteomes" id="UP000325440"/>
    </source>
</evidence>
<dbReference type="PANTHER" id="PTHR12385:SF14">
    <property type="entry name" value="CHOLINE TRANSPORTER-LIKE 2"/>
    <property type="match status" value="1"/>
</dbReference>
<dbReference type="EMBL" id="CABPRJ010000001">
    <property type="protein sequence ID" value="VVC24182.1"/>
    <property type="molecule type" value="Genomic_DNA"/>
</dbReference>
<evidence type="ECO:0000256" key="5">
    <source>
        <dbReference type="ARBA" id="ARBA00023136"/>
    </source>
</evidence>
<feature type="transmembrane region" description="Helical" evidence="7">
    <location>
        <begin position="501"/>
        <end position="521"/>
    </location>
</feature>
<feature type="transmembrane region" description="Helical" evidence="7">
    <location>
        <begin position="363"/>
        <end position="384"/>
    </location>
</feature>
<dbReference type="OrthoDB" id="420519at2759"/>
<sequence>MDHNTSYSPNRKKPLEKRSCTDCLCLIGFSLFIVIWAMLANYAYQNSDNQALLSPTDSNGQVCGFNKNVSDRQYLFFFDITECTSLMIFVHGCQTPQVCMENCPNNDWSVKDVLEQSTFEWPKIQKELICLTPDLNKNVNSVETLKNYTSSNLCAKYYIKSKPLLNYCVPMLTDTESLKNFLRNNKIVLSNIVDGVTMVEWMKDSKENAKSMAEDLSNNYKYIIGGLLIAVLFSLVYILLLRWFSWIMIWVSLFAIVALLGFGSYESYMRYLSFNDVDTSTASDDDVPTDLATGGRQSWTNYVNDKLNKKSTWLAFTVVSAVAFVVLLLIIVFLRQRIRLSIALIVEGSRAILEMKTALTFPLFQWLLYLVVIMWFFAVAVYLSSMKLYVFKVKDLANDNSCYCNNSYKDGDWCTESKWERYCSSNQTVCKLAKCAYDYRVSQDFITGLQLFNLFGMFWLLNFVSAFSQMVLAITFASWYWTFYKKDVPFFSLTKSVYKTIRYHLGTIAFGSLIIAICNFLRTILEWIETKLKKYDNSFTRAIFTCMKCFFWLLNKFLRFVNRNAYIMCAMYGNDFFTSAKQAFDLLMRNLLRVVVVDKVTDFIFFVGKITITGATIAAFYFEFYEPLEPIKQFAFVNKQPELHYKWLPMIIVAAGSWVISSTFFHVYSIAVDTLFLCFLEDSERNDGSADRPYFMSLRLMNILGTRNVQSRNVRNTQSLTVH</sequence>
<feature type="transmembrane region" description="Helical" evidence="7">
    <location>
        <begin position="542"/>
        <end position="558"/>
    </location>
</feature>
<feature type="transmembrane region" description="Helical" evidence="7">
    <location>
        <begin position="313"/>
        <end position="334"/>
    </location>
</feature>
<evidence type="ECO:0000256" key="2">
    <source>
        <dbReference type="ARBA" id="ARBA00007168"/>
    </source>
</evidence>
<evidence type="ECO:0000256" key="6">
    <source>
        <dbReference type="ARBA" id="ARBA00023180"/>
    </source>
</evidence>
<dbReference type="PANTHER" id="PTHR12385">
    <property type="entry name" value="CHOLINE TRANSPORTER-LIKE (SLC FAMILY 44)"/>
    <property type="match status" value="1"/>
</dbReference>
<proteinExistence type="inferred from homology"/>
<evidence type="ECO:0000313" key="8">
    <source>
        <dbReference type="EMBL" id="VVC24182.1"/>
    </source>
</evidence>
<feature type="transmembrane region" description="Helical" evidence="7">
    <location>
        <begin position="21"/>
        <end position="44"/>
    </location>
</feature>
<name>A0A5E4M087_9HEMI</name>
<keyword evidence="4 7" id="KW-1133">Transmembrane helix</keyword>
<dbReference type="Proteomes" id="UP000325440">
    <property type="component" value="Unassembled WGS sequence"/>
</dbReference>
<comment type="similarity">
    <text evidence="2 7">Belongs to the CTL (choline transporter-like) family.</text>
</comment>
<feature type="transmembrane region" description="Helical" evidence="7">
    <location>
        <begin position="246"/>
        <end position="265"/>
    </location>
</feature>
<reference evidence="8 9" key="1">
    <citation type="submission" date="2019-08" db="EMBL/GenBank/DDBJ databases">
        <authorList>
            <person name="Alioto T."/>
            <person name="Alioto T."/>
            <person name="Gomez Garrido J."/>
        </authorList>
    </citation>
    <scope>NUCLEOTIDE SEQUENCE [LARGE SCALE GENOMIC DNA]</scope>
</reference>
<gene>
    <name evidence="8" type="ORF">CINCED_3A011288</name>
</gene>
<organism evidence="8 9">
    <name type="scientific">Cinara cedri</name>
    <dbReference type="NCBI Taxonomy" id="506608"/>
    <lineage>
        <taxon>Eukaryota</taxon>
        <taxon>Metazoa</taxon>
        <taxon>Ecdysozoa</taxon>
        <taxon>Arthropoda</taxon>
        <taxon>Hexapoda</taxon>
        <taxon>Insecta</taxon>
        <taxon>Pterygota</taxon>
        <taxon>Neoptera</taxon>
        <taxon>Paraneoptera</taxon>
        <taxon>Hemiptera</taxon>
        <taxon>Sternorrhyncha</taxon>
        <taxon>Aphidomorpha</taxon>
        <taxon>Aphidoidea</taxon>
        <taxon>Aphididae</taxon>
        <taxon>Lachninae</taxon>
        <taxon>Cinara</taxon>
    </lineage>
</organism>
<feature type="transmembrane region" description="Helical" evidence="7">
    <location>
        <begin position="220"/>
        <end position="240"/>
    </location>
</feature>
<evidence type="ECO:0000256" key="3">
    <source>
        <dbReference type="ARBA" id="ARBA00022692"/>
    </source>
</evidence>
<keyword evidence="6" id="KW-0325">Glycoprotein</keyword>
<protein>
    <recommendedName>
        <fullName evidence="7">Choline transporter-like protein</fullName>
    </recommendedName>
</protein>
<feature type="transmembrane region" description="Helical" evidence="7">
    <location>
        <begin position="459"/>
        <end position="481"/>
    </location>
</feature>
<feature type="transmembrane region" description="Helical" evidence="7">
    <location>
        <begin position="645"/>
        <end position="668"/>
    </location>
</feature>
<evidence type="ECO:0000256" key="7">
    <source>
        <dbReference type="RuleBase" id="RU368066"/>
    </source>
</evidence>
<comment type="subcellular location">
    <subcellularLocation>
        <location evidence="7">Cell membrane</location>
        <topology evidence="7">Multi-pass membrane protein</topology>
    </subcellularLocation>
    <subcellularLocation>
        <location evidence="1">Membrane</location>
        <topology evidence="1">Multi-pass membrane protein</topology>
    </subcellularLocation>
</comment>
<dbReference type="InterPro" id="IPR007603">
    <property type="entry name" value="Choline_transptr-like"/>
</dbReference>
<dbReference type="GO" id="GO:0005886">
    <property type="term" value="C:plasma membrane"/>
    <property type="evidence" value="ECO:0007669"/>
    <property type="project" value="UniProtKB-SubCell"/>
</dbReference>
<keyword evidence="9" id="KW-1185">Reference proteome</keyword>
<dbReference type="Pfam" id="PF04515">
    <property type="entry name" value="Choline_transpo"/>
    <property type="match status" value="1"/>
</dbReference>
<accession>A0A5E4M087</accession>
<keyword evidence="5 7" id="KW-0472">Membrane</keyword>
<dbReference type="AlphaFoldDB" id="A0A5E4M087"/>
<keyword evidence="3 7" id="KW-0812">Transmembrane</keyword>
<evidence type="ECO:0000256" key="4">
    <source>
        <dbReference type="ARBA" id="ARBA00022989"/>
    </source>
</evidence>
<comment type="function">
    <text evidence="7">Choline transporter.</text>
</comment>
<evidence type="ECO:0000256" key="1">
    <source>
        <dbReference type="ARBA" id="ARBA00004141"/>
    </source>
</evidence>